<evidence type="ECO:0000256" key="1">
    <source>
        <dbReference type="ARBA" id="ARBA00003257"/>
    </source>
</evidence>
<evidence type="ECO:0000256" key="16">
    <source>
        <dbReference type="ARBA" id="ARBA00023136"/>
    </source>
</evidence>
<keyword evidence="13 18" id="KW-0520">NAD</keyword>
<evidence type="ECO:0000313" key="20">
    <source>
        <dbReference type="EMBL" id="ATD85989.1"/>
    </source>
</evidence>
<feature type="transmembrane region" description="Helical" evidence="18">
    <location>
        <begin position="226"/>
        <end position="248"/>
    </location>
</feature>
<evidence type="ECO:0000256" key="13">
    <source>
        <dbReference type="ARBA" id="ARBA00023027"/>
    </source>
</evidence>
<feature type="transmembrane region" description="Helical" evidence="18">
    <location>
        <begin position="59"/>
        <end position="79"/>
    </location>
</feature>
<dbReference type="GO" id="GO:0005743">
    <property type="term" value="C:mitochondrial inner membrane"/>
    <property type="evidence" value="ECO:0007669"/>
    <property type="project" value="UniProtKB-SubCell"/>
</dbReference>
<dbReference type="InterPro" id="IPR050175">
    <property type="entry name" value="Complex_I_Subunit_2"/>
</dbReference>
<dbReference type="PANTHER" id="PTHR46552:SF1">
    <property type="entry name" value="NADH-UBIQUINONE OXIDOREDUCTASE CHAIN 2"/>
    <property type="match status" value="1"/>
</dbReference>
<keyword evidence="7 18" id="KW-0679">Respiratory chain</keyword>
<gene>
    <name evidence="20" type="primary">nad2</name>
</gene>
<evidence type="ECO:0000256" key="17">
    <source>
        <dbReference type="ARBA" id="ARBA00049551"/>
    </source>
</evidence>
<sequence length="322" mass="37475">MKLNLTMILFLVLMIVGVIITLSSNNFMMMWVGLELSLMSFIPVMSMNGFYSSESCIKYFLIQSISSCMFILGLLFMFMNNDLSNFLVVFSLMLKVGLAPFHLWLLSLVEGLNYFMLFILLTLMKISPLFIMSYLNFNYSFFILISLIVGSFNGLNQNSLRKLISLSSIFNMGFVISVIFFNNIWPSFMFIYTIILFTVLMSLNLLKINYLNQMMINLFGLKMKLILWLSMLSLGGLPPLLGFLNKIIVFEMLFLMESFFMLTVMILTSLLVMFFYTRICIIFMMFFSLTMKWKLVSHSNPYYYLVLFNLLFPSAMMLKSII</sequence>
<dbReference type="EC" id="7.1.1.2" evidence="4 18"/>
<dbReference type="GO" id="GO:0008137">
    <property type="term" value="F:NADH dehydrogenase (ubiquinone) activity"/>
    <property type="evidence" value="ECO:0007669"/>
    <property type="project" value="UniProtKB-EC"/>
</dbReference>
<comment type="catalytic activity">
    <reaction evidence="17 18">
        <text>a ubiquinone + NADH + 5 H(+)(in) = a ubiquinol + NAD(+) + 4 H(+)(out)</text>
        <dbReference type="Rhea" id="RHEA:29091"/>
        <dbReference type="Rhea" id="RHEA-COMP:9565"/>
        <dbReference type="Rhea" id="RHEA-COMP:9566"/>
        <dbReference type="ChEBI" id="CHEBI:15378"/>
        <dbReference type="ChEBI" id="CHEBI:16389"/>
        <dbReference type="ChEBI" id="CHEBI:17976"/>
        <dbReference type="ChEBI" id="CHEBI:57540"/>
        <dbReference type="ChEBI" id="CHEBI:57945"/>
        <dbReference type="EC" id="7.1.1.2"/>
    </reaction>
</comment>
<keyword evidence="6" id="KW-0813">Transport</keyword>
<comment type="function">
    <text evidence="18">Core subunit of the mitochondrial membrane respiratory chain NADH dehydrogenase (Complex I) which catalyzes electron transfer from NADH through the respiratory chain, using ubiquinone as an electron acceptor. Essential for the catalytic activity and assembly of complex I.</text>
</comment>
<evidence type="ECO:0000256" key="12">
    <source>
        <dbReference type="ARBA" id="ARBA00022989"/>
    </source>
</evidence>
<feature type="transmembrane region" description="Helical" evidence="18">
    <location>
        <begin position="5"/>
        <end position="22"/>
    </location>
</feature>
<evidence type="ECO:0000256" key="2">
    <source>
        <dbReference type="ARBA" id="ARBA00004448"/>
    </source>
</evidence>
<dbReference type="InterPro" id="IPR003917">
    <property type="entry name" value="NADH_UbQ_OxRdtase_chain2"/>
</dbReference>
<evidence type="ECO:0000256" key="6">
    <source>
        <dbReference type="ARBA" id="ARBA00022448"/>
    </source>
</evidence>
<dbReference type="GO" id="GO:0006120">
    <property type="term" value="P:mitochondrial electron transport, NADH to ubiquinone"/>
    <property type="evidence" value="ECO:0007669"/>
    <property type="project" value="InterPro"/>
</dbReference>
<keyword evidence="15 18" id="KW-0496">Mitochondrion</keyword>
<dbReference type="Pfam" id="PF00361">
    <property type="entry name" value="Proton_antipo_M"/>
    <property type="match status" value="1"/>
</dbReference>
<comment type="subcellular location">
    <subcellularLocation>
        <location evidence="2 18">Mitochondrion inner membrane</location>
        <topology evidence="2 18">Multi-pass membrane protein</topology>
    </subcellularLocation>
</comment>
<comment type="similarity">
    <text evidence="3 18">Belongs to the complex I subunit 2 family.</text>
</comment>
<evidence type="ECO:0000256" key="15">
    <source>
        <dbReference type="ARBA" id="ARBA00023128"/>
    </source>
</evidence>
<comment type="function">
    <text evidence="1">Core subunit of the mitochondrial membrane respiratory chain NADH dehydrogenase (Complex I) that is believed to belong to the minimal assembly required for catalysis. Complex I functions in the transfer of electrons from NADH to the respiratory chain. The immediate electron acceptor for the enzyme is believed to be ubiquinone.</text>
</comment>
<organism evidence="20">
    <name type="scientific">Sophonia linealis</name>
    <dbReference type="NCBI Taxonomy" id="2038641"/>
    <lineage>
        <taxon>Eukaryota</taxon>
        <taxon>Metazoa</taxon>
        <taxon>Ecdysozoa</taxon>
        <taxon>Arthropoda</taxon>
        <taxon>Hexapoda</taxon>
        <taxon>Insecta</taxon>
        <taxon>Pterygota</taxon>
        <taxon>Neoptera</taxon>
        <taxon>Paraneoptera</taxon>
        <taxon>Hemiptera</taxon>
        <taxon>Auchenorrhyncha</taxon>
        <taxon>Membracoidea</taxon>
        <taxon>Cicadellidae</taxon>
        <taxon>Evacanthinae</taxon>
        <taxon>Nirvanini</taxon>
        <taxon>Sophonia</taxon>
    </lineage>
</organism>
<evidence type="ECO:0000256" key="9">
    <source>
        <dbReference type="ARBA" id="ARBA00022792"/>
    </source>
</evidence>
<dbReference type="EMBL" id="KX437723">
    <property type="protein sequence ID" value="ATD85989.1"/>
    <property type="molecule type" value="Genomic_DNA"/>
</dbReference>
<feature type="transmembrane region" description="Helical" evidence="18">
    <location>
        <begin position="302"/>
        <end position="321"/>
    </location>
</feature>
<keyword evidence="9 18" id="KW-0999">Mitochondrion inner membrane</keyword>
<evidence type="ECO:0000256" key="8">
    <source>
        <dbReference type="ARBA" id="ARBA00022692"/>
    </source>
</evidence>
<dbReference type="AlphaFoldDB" id="A0A343K7Z3"/>
<feature type="domain" description="NADH:quinone oxidoreductase/Mrp antiporter transmembrane" evidence="19">
    <location>
        <begin position="24"/>
        <end position="270"/>
    </location>
</feature>
<reference evidence="20" key="1">
    <citation type="journal article" date="2017" name="Zool. J. Linn. Soc.">
        <title>Insufficient power of mitogenomic data in resolving the auchenorrhynchan monophyly.</title>
        <authorList>
            <person name="Song N."/>
            <person name="Cai W."/>
            <person name="Li H."/>
        </authorList>
    </citation>
    <scope>NUCLEOTIDE SEQUENCE</scope>
    <source>
        <strain evidence="20">Zz0527-17</strain>
    </source>
</reference>
<dbReference type="PANTHER" id="PTHR46552">
    <property type="entry name" value="NADH-UBIQUINONE OXIDOREDUCTASE CHAIN 2"/>
    <property type="match status" value="1"/>
</dbReference>
<accession>A0A343K7Z3</accession>
<evidence type="ECO:0000256" key="11">
    <source>
        <dbReference type="ARBA" id="ARBA00022982"/>
    </source>
</evidence>
<evidence type="ECO:0000256" key="14">
    <source>
        <dbReference type="ARBA" id="ARBA00023075"/>
    </source>
</evidence>
<dbReference type="PRINTS" id="PR01436">
    <property type="entry name" value="NADHDHGNASE2"/>
</dbReference>
<feature type="transmembrane region" description="Helical" evidence="18">
    <location>
        <begin position="163"/>
        <end position="181"/>
    </location>
</feature>
<keyword evidence="14 18" id="KW-0830">Ubiquinone</keyword>
<keyword evidence="11 18" id="KW-0249">Electron transport</keyword>
<evidence type="ECO:0000256" key="18">
    <source>
        <dbReference type="RuleBase" id="RU003403"/>
    </source>
</evidence>
<proteinExistence type="inferred from homology"/>
<evidence type="ECO:0000256" key="7">
    <source>
        <dbReference type="ARBA" id="ARBA00022660"/>
    </source>
</evidence>
<protein>
    <recommendedName>
        <fullName evidence="5 18">NADH-ubiquinone oxidoreductase chain 2</fullName>
        <ecNumber evidence="4 18">7.1.1.2</ecNumber>
    </recommendedName>
</protein>
<evidence type="ECO:0000256" key="10">
    <source>
        <dbReference type="ARBA" id="ARBA00022967"/>
    </source>
</evidence>
<evidence type="ECO:0000256" key="5">
    <source>
        <dbReference type="ARBA" id="ARBA00021008"/>
    </source>
</evidence>
<geneLocation type="mitochondrion" evidence="20"/>
<feature type="transmembrane region" description="Helical" evidence="18">
    <location>
        <begin position="260"/>
        <end position="290"/>
    </location>
</feature>
<feature type="transmembrane region" description="Helical" evidence="18">
    <location>
        <begin position="187"/>
        <end position="206"/>
    </location>
</feature>
<keyword evidence="10 18" id="KW-1278">Translocase</keyword>
<feature type="transmembrane region" description="Helical" evidence="18">
    <location>
        <begin position="137"/>
        <end position="156"/>
    </location>
</feature>
<evidence type="ECO:0000259" key="19">
    <source>
        <dbReference type="Pfam" id="PF00361"/>
    </source>
</evidence>
<feature type="transmembrane region" description="Helical" evidence="18">
    <location>
        <begin position="85"/>
        <end position="105"/>
    </location>
</feature>
<dbReference type="InterPro" id="IPR001750">
    <property type="entry name" value="ND/Mrp_TM"/>
</dbReference>
<evidence type="ECO:0000256" key="4">
    <source>
        <dbReference type="ARBA" id="ARBA00012944"/>
    </source>
</evidence>
<keyword evidence="12 18" id="KW-1133">Transmembrane helix</keyword>
<keyword evidence="8 18" id="KW-0812">Transmembrane</keyword>
<evidence type="ECO:0000256" key="3">
    <source>
        <dbReference type="ARBA" id="ARBA00007012"/>
    </source>
</evidence>
<name>A0A343K7Z3_9HEMI</name>
<keyword evidence="16 18" id="KW-0472">Membrane</keyword>